<proteinExistence type="predicted"/>
<keyword evidence="3" id="KW-1185">Reference proteome</keyword>
<evidence type="ECO:0000313" key="2">
    <source>
        <dbReference type="EMBL" id="KAF5328274.1"/>
    </source>
</evidence>
<organism evidence="2 3">
    <name type="scientific">Tetrapyrgos nigripes</name>
    <dbReference type="NCBI Taxonomy" id="182062"/>
    <lineage>
        <taxon>Eukaryota</taxon>
        <taxon>Fungi</taxon>
        <taxon>Dikarya</taxon>
        <taxon>Basidiomycota</taxon>
        <taxon>Agaricomycotina</taxon>
        <taxon>Agaricomycetes</taxon>
        <taxon>Agaricomycetidae</taxon>
        <taxon>Agaricales</taxon>
        <taxon>Marasmiineae</taxon>
        <taxon>Marasmiaceae</taxon>
        <taxon>Tetrapyrgos</taxon>
    </lineage>
</organism>
<gene>
    <name evidence="2" type="ORF">D9758_017839</name>
</gene>
<dbReference type="Proteomes" id="UP000559256">
    <property type="component" value="Unassembled WGS sequence"/>
</dbReference>
<reference evidence="2 3" key="1">
    <citation type="journal article" date="2020" name="ISME J.">
        <title>Uncovering the hidden diversity of litter-decomposition mechanisms in mushroom-forming fungi.</title>
        <authorList>
            <person name="Floudas D."/>
            <person name="Bentzer J."/>
            <person name="Ahren D."/>
            <person name="Johansson T."/>
            <person name="Persson P."/>
            <person name="Tunlid A."/>
        </authorList>
    </citation>
    <scope>NUCLEOTIDE SEQUENCE [LARGE SCALE GENOMIC DNA]</scope>
    <source>
        <strain evidence="2 3">CBS 291.85</strain>
    </source>
</reference>
<comment type="caution">
    <text evidence="2">The sequence shown here is derived from an EMBL/GenBank/DDBJ whole genome shotgun (WGS) entry which is preliminary data.</text>
</comment>
<evidence type="ECO:0000256" key="1">
    <source>
        <dbReference type="SAM" id="MobiDB-lite"/>
    </source>
</evidence>
<feature type="region of interest" description="Disordered" evidence="1">
    <location>
        <begin position="12"/>
        <end position="48"/>
    </location>
</feature>
<feature type="compositionally biased region" description="Polar residues" evidence="1">
    <location>
        <begin position="12"/>
        <end position="21"/>
    </location>
</feature>
<protein>
    <submittedName>
        <fullName evidence="2">Uncharacterized protein</fullName>
    </submittedName>
</protein>
<dbReference type="EMBL" id="JAACJM010000366">
    <property type="protein sequence ID" value="KAF5328274.1"/>
    <property type="molecule type" value="Genomic_DNA"/>
</dbReference>
<dbReference type="AlphaFoldDB" id="A0A8H5F944"/>
<sequence>MSNATRRVPLFLTTTKSQVESDGNKGGTRDSNIPCSPRDSSGDPLPPQEVSQLIRTGQITIRCKYNLAPHVVLKLASNRVDWDIWVLCHRDEEPCGLIAKINAVYRHLIDGTLIPSILIPQPVQLPPMDLDEVYPPVDYDSMTDKELNELKELQEQFLSQRDVRVVDIATLVYEPIEATGNTSVVSDMDSKFEDSFFEENSVFSVLDKSVDTSFETSFEASFDKSETEEES</sequence>
<accession>A0A8H5F944</accession>
<name>A0A8H5F944_9AGAR</name>
<evidence type="ECO:0000313" key="3">
    <source>
        <dbReference type="Proteomes" id="UP000559256"/>
    </source>
</evidence>